<evidence type="ECO:0000256" key="3">
    <source>
        <dbReference type="PROSITE-ProRule" id="PRU00679"/>
    </source>
</evidence>
<name>A0ABX0ZMD9_9ACTN</name>
<feature type="modified residue" description="N6-carboxylysine" evidence="3">
    <location>
        <position position="144"/>
    </location>
</feature>
<comment type="similarity">
    <text evidence="3">Belongs to the metallo-dependent hydrolases superfamily. Phosphotriesterase family.</text>
</comment>
<dbReference type="InterPro" id="IPR001559">
    <property type="entry name" value="Phosphotriesterase"/>
</dbReference>
<evidence type="ECO:0000256" key="1">
    <source>
        <dbReference type="ARBA" id="ARBA00022723"/>
    </source>
</evidence>
<dbReference type="PROSITE" id="PS51347">
    <property type="entry name" value="PHOSPHOTRIESTERASE_2"/>
    <property type="match status" value="1"/>
</dbReference>
<dbReference type="Gene3D" id="3.20.20.140">
    <property type="entry name" value="Metal-dependent hydrolases"/>
    <property type="match status" value="1"/>
</dbReference>
<keyword evidence="5" id="KW-1185">Reference proteome</keyword>
<reference evidence="4 5" key="1">
    <citation type="submission" date="2020-03" db="EMBL/GenBank/DDBJ databases">
        <title>WGS of actinomycetes isolated from Thailand.</title>
        <authorList>
            <person name="Thawai C."/>
        </authorList>
    </citation>
    <scope>NUCLEOTIDE SEQUENCE [LARGE SCALE GENOMIC DNA]</scope>
    <source>
        <strain evidence="4 5">PRB2-1</strain>
    </source>
</reference>
<evidence type="ECO:0000313" key="4">
    <source>
        <dbReference type="EMBL" id="NJP43886.1"/>
    </source>
</evidence>
<dbReference type="Pfam" id="PF02126">
    <property type="entry name" value="PTE"/>
    <property type="match status" value="1"/>
</dbReference>
<dbReference type="EMBL" id="JAATEJ010000006">
    <property type="protein sequence ID" value="NJP43886.1"/>
    <property type="molecule type" value="Genomic_DNA"/>
</dbReference>
<dbReference type="PANTHER" id="PTHR10819">
    <property type="entry name" value="PHOSPHOTRIESTERASE-RELATED"/>
    <property type="match status" value="1"/>
</dbReference>
<accession>A0ABX0ZMD9</accession>
<dbReference type="PANTHER" id="PTHR10819:SF3">
    <property type="entry name" value="PHOSPHOTRIESTERASE-RELATED PROTEIN"/>
    <property type="match status" value="1"/>
</dbReference>
<evidence type="ECO:0000256" key="2">
    <source>
        <dbReference type="ARBA" id="ARBA00022801"/>
    </source>
</evidence>
<proteinExistence type="inferred from homology"/>
<dbReference type="Proteomes" id="UP000734511">
    <property type="component" value="Unassembled WGS sequence"/>
</dbReference>
<comment type="caution">
    <text evidence="4">The sequence shown here is derived from an EMBL/GenBank/DDBJ whole genome shotgun (WGS) entry which is preliminary data.</text>
</comment>
<dbReference type="RefSeq" id="WP_167982750.1">
    <property type="nucleotide sequence ID" value="NZ_JAATEJ010000006.1"/>
</dbReference>
<sequence>MTAARTVRTVLGDIDPAGLGVCDAHDHLFLRSPALPGPPLDDVAAAHATLTAYRDLGGGAMAHWTPFGMGRRAEQLVAASRATGVRVIAATGLHQQVHYDPELLRRLRRGDALAELFVAELTHGTAAGDDPDGPRTAVRAGMIKVAGMFHGLDDHTRWVMTAAADAHHATGAPIGIHHEMGTAAADVLALLHGELGVPASSLLLGHLNRFPDPGMHRELAAAGAFLAFDGPSRAHHATDAWTVGSLVALASHGHTGQLLLGADTTAPGAGPGAPYLLRVMGPRLVRELGEAAVDALLRTNPARAFAVAWAS</sequence>
<dbReference type="PIRSF" id="PIRSF016839">
    <property type="entry name" value="PhP"/>
    <property type="match status" value="1"/>
</dbReference>
<dbReference type="InterPro" id="IPR032466">
    <property type="entry name" value="Metal_Hydrolase"/>
</dbReference>
<evidence type="ECO:0000313" key="5">
    <source>
        <dbReference type="Proteomes" id="UP000734511"/>
    </source>
</evidence>
<keyword evidence="1" id="KW-0479">Metal-binding</keyword>
<dbReference type="SUPFAM" id="SSF51556">
    <property type="entry name" value="Metallo-dependent hydrolases"/>
    <property type="match status" value="1"/>
</dbReference>
<keyword evidence="2" id="KW-0378">Hydrolase</keyword>
<gene>
    <name evidence="4" type="ORF">HCN08_10775</name>
</gene>
<organism evidence="4 5">
    <name type="scientific">Actinacidiphila epipremni</name>
    <dbReference type="NCBI Taxonomy" id="2053013"/>
    <lineage>
        <taxon>Bacteria</taxon>
        <taxon>Bacillati</taxon>
        <taxon>Actinomycetota</taxon>
        <taxon>Actinomycetes</taxon>
        <taxon>Kitasatosporales</taxon>
        <taxon>Streptomycetaceae</taxon>
        <taxon>Actinacidiphila</taxon>
    </lineage>
</organism>
<protein>
    <submittedName>
        <fullName evidence="4">Phosphotriesterase</fullName>
    </submittedName>
</protein>